<dbReference type="EMBL" id="GBRH01239244">
    <property type="protein sequence ID" value="JAD58651.1"/>
    <property type="molecule type" value="Transcribed_RNA"/>
</dbReference>
<name>A0A0A9B5N7_ARUDO</name>
<evidence type="ECO:0000313" key="1">
    <source>
        <dbReference type="EMBL" id="JAD58651.1"/>
    </source>
</evidence>
<protein>
    <submittedName>
        <fullName evidence="1">Uncharacterized protein</fullName>
    </submittedName>
</protein>
<organism evidence="1">
    <name type="scientific">Arundo donax</name>
    <name type="common">Giant reed</name>
    <name type="synonym">Donax arundinaceus</name>
    <dbReference type="NCBI Taxonomy" id="35708"/>
    <lineage>
        <taxon>Eukaryota</taxon>
        <taxon>Viridiplantae</taxon>
        <taxon>Streptophyta</taxon>
        <taxon>Embryophyta</taxon>
        <taxon>Tracheophyta</taxon>
        <taxon>Spermatophyta</taxon>
        <taxon>Magnoliopsida</taxon>
        <taxon>Liliopsida</taxon>
        <taxon>Poales</taxon>
        <taxon>Poaceae</taxon>
        <taxon>PACMAD clade</taxon>
        <taxon>Arundinoideae</taxon>
        <taxon>Arundineae</taxon>
        <taxon>Arundo</taxon>
    </lineage>
</organism>
<reference evidence="1" key="1">
    <citation type="submission" date="2014-09" db="EMBL/GenBank/DDBJ databases">
        <authorList>
            <person name="Magalhaes I.L.F."/>
            <person name="Oliveira U."/>
            <person name="Santos F.R."/>
            <person name="Vidigal T.H.D.A."/>
            <person name="Brescovit A.D."/>
            <person name="Santos A.J."/>
        </authorList>
    </citation>
    <scope>NUCLEOTIDE SEQUENCE</scope>
    <source>
        <tissue evidence="1">Shoot tissue taken approximately 20 cm above the soil surface</tissue>
    </source>
</reference>
<accession>A0A0A9B5N7</accession>
<sequence length="9" mass="985">MESQTCSLS</sequence>
<reference evidence="1" key="2">
    <citation type="journal article" date="2015" name="Data Brief">
        <title>Shoot transcriptome of the giant reed, Arundo donax.</title>
        <authorList>
            <person name="Barrero R.A."/>
            <person name="Guerrero F.D."/>
            <person name="Moolhuijzen P."/>
            <person name="Goolsby J.A."/>
            <person name="Tidwell J."/>
            <person name="Bellgard S.E."/>
            <person name="Bellgard M.I."/>
        </authorList>
    </citation>
    <scope>NUCLEOTIDE SEQUENCE</scope>
    <source>
        <tissue evidence="1">Shoot tissue taken approximately 20 cm above the soil surface</tissue>
    </source>
</reference>
<proteinExistence type="predicted"/>